<keyword evidence="2" id="KW-1185">Reference proteome</keyword>
<evidence type="ECO:0000313" key="2">
    <source>
        <dbReference type="Proteomes" id="UP000050280"/>
    </source>
</evidence>
<gene>
    <name evidence="1" type="ORF">I595_1302</name>
</gene>
<sequence length="42" mass="4802">MVTSFLRPVYKTFSKTISTFIVLVVPLARLKGLIGWKEKSVF</sequence>
<evidence type="ECO:0000313" key="1">
    <source>
        <dbReference type="EMBL" id="KPM32875.1"/>
    </source>
</evidence>
<reference evidence="1 2" key="1">
    <citation type="submission" date="2015-09" db="EMBL/GenBank/DDBJ databases">
        <title>Genome sequence of the marine flavobacterium Croceitalea dokdonensis DOKDO 023 that contains proton- and sodium-pumping rhodopsins.</title>
        <authorList>
            <person name="Kwon S.-K."/>
            <person name="Lee H.K."/>
            <person name="Kwak M.-J."/>
            <person name="Kim J.F."/>
        </authorList>
    </citation>
    <scope>NUCLEOTIDE SEQUENCE [LARGE SCALE GENOMIC DNA]</scope>
    <source>
        <strain evidence="1 2">DOKDO 023</strain>
    </source>
</reference>
<dbReference type="EMBL" id="LDJX01000002">
    <property type="protein sequence ID" value="KPM32875.1"/>
    <property type="molecule type" value="Genomic_DNA"/>
</dbReference>
<protein>
    <submittedName>
        <fullName evidence="1">Uncharacterized protein</fullName>
    </submittedName>
</protein>
<name>A0A0P7AXT2_9FLAO</name>
<organism evidence="1 2">
    <name type="scientific">Croceitalea dokdonensis DOKDO 023</name>
    <dbReference type="NCBI Taxonomy" id="1300341"/>
    <lineage>
        <taxon>Bacteria</taxon>
        <taxon>Pseudomonadati</taxon>
        <taxon>Bacteroidota</taxon>
        <taxon>Flavobacteriia</taxon>
        <taxon>Flavobacteriales</taxon>
        <taxon>Flavobacteriaceae</taxon>
        <taxon>Croceitalea</taxon>
    </lineage>
</organism>
<comment type="caution">
    <text evidence="1">The sequence shown here is derived from an EMBL/GenBank/DDBJ whole genome shotgun (WGS) entry which is preliminary data.</text>
</comment>
<proteinExistence type="predicted"/>
<dbReference type="AlphaFoldDB" id="A0A0P7AXT2"/>
<dbReference type="Proteomes" id="UP000050280">
    <property type="component" value="Unassembled WGS sequence"/>
</dbReference>
<accession>A0A0P7AXT2</accession>